<dbReference type="SUPFAM" id="SSF54695">
    <property type="entry name" value="POZ domain"/>
    <property type="match status" value="1"/>
</dbReference>
<feature type="region of interest" description="Disordered" evidence="1">
    <location>
        <begin position="1"/>
        <end position="21"/>
    </location>
</feature>
<dbReference type="EMBL" id="RSCE01000001">
    <property type="protein sequence ID" value="RSH88524.1"/>
    <property type="molecule type" value="Genomic_DNA"/>
</dbReference>
<accession>A0A427YC24</accession>
<comment type="caution">
    <text evidence="3">The sequence shown here is derived from an EMBL/GenBank/DDBJ whole genome shotgun (WGS) entry which is preliminary data.</text>
</comment>
<dbReference type="Pfam" id="PF00651">
    <property type="entry name" value="BTB"/>
    <property type="match status" value="1"/>
</dbReference>
<proteinExistence type="predicted"/>
<dbReference type="InterPro" id="IPR000210">
    <property type="entry name" value="BTB/POZ_dom"/>
</dbReference>
<keyword evidence="4" id="KW-1185">Reference proteome</keyword>
<dbReference type="InterPro" id="IPR011333">
    <property type="entry name" value="SKP1/BTB/POZ_sf"/>
</dbReference>
<dbReference type="OrthoDB" id="288590at2759"/>
<dbReference type="STRING" id="105984.A0A427YC24"/>
<evidence type="ECO:0000256" key="1">
    <source>
        <dbReference type="SAM" id="MobiDB-lite"/>
    </source>
</evidence>
<evidence type="ECO:0000259" key="2">
    <source>
        <dbReference type="PROSITE" id="PS50097"/>
    </source>
</evidence>
<organism evidence="3 4">
    <name type="scientific">Apiotrichum porosum</name>
    <dbReference type="NCBI Taxonomy" id="105984"/>
    <lineage>
        <taxon>Eukaryota</taxon>
        <taxon>Fungi</taxon>
        <taxon>Dikarya</taxon>
        <taxon>Basidiomycota</taxon>
        <taxon>Agaricomycotina</taxon>
        <taxon>Tremellomycetes</taxon>
        <taxon>Trichosporonales</taxon>
        <taxon>Trichosporonaceae</taxon>
        <taxon>Apiotrichum</taxon>
    </lineage>
</organism>
<dbReference type="PANTHER" id="PTHR24413">
    <property type="entry name" value="SPECKLE-TYPE POZ PROTEIN"/>
    <property type="match status" value="1"/>
</dbReference>
<sequence length="603" mass="65346">MALASRTGRTSSIPPRMADGAYETKQTAFEWPVRDVRDLKARLEAGDDDDNDDDAQHEALTTEGAYFDDLAYKLHIERTPGPLVRPDPEVEPVATQEPSIVLAIIALWAKYSDLPLDETFDRSVFVGIKAYEREGEHVLGEPKWLWSASEVVAFSKRQEFWDVTLPPLSTLLDLPEVSARDAFSIRVVVKHASQPGLPPMVHADQQYISRRVTRQAAAFLDSIRTGDVQFVCLEHAGTGTPDEDGPRKMVRRRVVYAHSELLVHSDYFKATLSGGFAEGSQAPVTTLLVEDAAFNTVYWVLRWLYTDEILFSNVDSVRTVMAQVRVDTAIARRVLQLESWEYASLIPEEEVDDADIRTVRSTSSVGTAASGRLSPGARSAASVASTSSPRRGPAPPIPSSSSSSTSTPRPPRPKSSSPTSATQPRLSRPPAAVPRIATTPASGSTAAAAGRKMGPQTSPVAAGGSGASAPTSPPCARNFIPRRSHAPPPDPHKHPTKPPAPPSPLAVFFLAHRYGLEDLQVLARDALLRNLTPDTCIAALLATYAFGDLHAAVMDYVSDHWAEVCASPELDRCYQEVSAGVWGELHGGQVLLGLTRRLTGMSI</sequence>
<dbReference type="AlphaFoldDB" id="A0A427YC24"/>
<feature type="compositionally biased region" description="Low complexity" evidence="1">
    <location>
        <begin position="377"/>
        <end position="391"/>
    </location>
</feature>
<feature type="region of interest" description="Disordered" evidence="1">
    <location>
        <begin position="362"/>
        <end position="501"/>
    </location>
</feature>
<dbReference type="Proteomes" id="UP000279236">
    <property type="component" value="Unassembled WGS sequence"/>
</dbReference>
<dbReference type="Gene3D" id="3.30.710.10">
    <property type="entry name" value="Potassium Channel Kv1.1, Chain A"/>
    <property type="match status" value="2"/>
</dbReference>
<evidence type="ECO:0000313" key="4">
    <source>
        <dbReference type="Proteomes" id="UP000279236"/>
    </source>
</evidence>
<reference evidence="3 4" key="1">
    <citation type="submission" date="2018-11" db="EMBL/GenBank/DDBJ databases">
        <title>Genome sequence of Apiotrichum porosum DSM 27194.</title>
        <authorList>
            <person name="Aliyu H."/>
            <person name="Gorte O."/>
            <person name="Ochsenreither K."/>
        </authorList>
    </citation>
    <scope>NUCLEOTIDE SEQUENCE [LARGE SCALE GENOMIC DNA]</scope>
    <source>
        <strain evidence="3 4">DSM 27194</strain>
    </source>
</reference>
<name>A0A427YC24_9TREE</name>
<feature type="domain" description="BTB" evidence="2">
    <location>
        <begin position="249"/>
        <end position="313"/>
    </location>
</feature>
<gene>
    <name evidence="3" type="ORF">EHS24_001069</name>
</gene>
<dbReference type="PROSITE" id="PS50097">
    <property type="entry name" value="BTB"/>
    <property type="match status" value="1"/>
</dbReference>
<evidence type="ECO:0000313" key="3">
    <source>
        <dbReference type="EMBL" id="RSH88524.1"/>
    </source>
</evidence>
<feature type="compositionally biased region" description="Low complexity" evidence="1">
    <location>
        <begin position="457"/>
        <end position="470"/>
    </location>
</feature>
<feature type="compositionally biased region" description="Low complexity" evidence="1">
    <location>
        <begin position="437"/>
        <end position="450"/>
    </location>
</feature>
<dbReference type="RefSeq" id="XP_028480732.1">
    <property type="nucleotide sequence ID" value="XM_028616875.1"/>
</dbReference>
<protein>
    <recommendedName>
        <fullName evidence="2">BTB domain-containing protein</fullName>
    </recommendedName>
</protein>
<dbReference type="GeneID" id="39585612"/>
<dbReference type="CDD" id="cd18186">
    <property type="entry name" value="BTB_POZ_ZBTB_KLHL-like"/>
    <property type="match status" value="1"/>
</dbReference>